<comment type="subcellular location">
    <subcellularLocation>
        <location evidence="3">Endoplasmic reticulum membrane</location>
        <topology evidence="3">Peripheral membrane protein</topology>
    </subcellularLocation>
    <subcellularLocation>
        <location evidence="2">Microsome membrane</location>
        <topology evidence="2">Peripheral membrane protein</topology>
    </subcellularLocation>
</comment>
<gene>
    <name evidence="13" type="ORF">g.44345</name>
</gene>
<dbReference type="InterPro" id="IPR001128">
    <property type="entry name" value="Cyt_P450"/>
</dbReference>
<keyword evidence="6" id="KW-0479">Metal-binding</keyword>
<dbReference type="InterPro" id="IPR036396">
    <property type="entry name" value="Cyt_P450_sf"/>
</dbReference>
<organism evidence="13">
    <name type="scientific">Clastoptera arizonana</name>
    <name type="common">Arizona spittle bug</name>
    <dbReference type="NCBI Taxonomy" id="38151"/>
    <lineage>
        <taxon>Eukaryota</taxon>
        <taxon>Metazoa</taxon>
        <taxon>Ecdysozoa</taxon>
        <taxon>Arthropoda</taxon>
        <taxon>Hexapoda</taxon>
        <taxon>Insecta</taxon>
        <taxon>Pterygota</taxon>
        <taxon>Neoptera</taxon>
        <taxon>Paraneoptera</taxon>
        <taxon>Hemiptera</taxon>
        <taxon>Auchenorrhyncha</taxon>
        <taxon>Cercopoidea</taxon>
        <taxon>Clastopteridae</taxon>
        <taxon>Clastoptera</taxon>
    </lineage>
</organism>
<evidence type="ECO:0000256" key="9">
    <source>
        <dbReference type="ARBA" id="ARBA00023002"/>
    </source>
</evidence>
<accession>A0A1B6D577</accession>
<proteinExistence type="inferred from homology"/>
<dbReference type="GO" id="GO:0005789">
    <property type="term" value="C:endoplasmic reticulum membrane"/>
    <property type="evidence" value="ECO:0007669"/>
    <property type="project" value="UniProtKB-SubCell"/>
</dbReference>
<dbReference type="GO" id="GO:0005506">
    <property type="term" value="F:iron ion binding"/>
    <property type="evidence" value="ECO:0007669"/>
    <property type="project" value="InterPro"/>
</dbReference>
<keyword evidence="5" id="KW-0349">Heme</keyword>
<evidence type="ECO:0000256" key="10">
    <source>
        <dbReference type="ARBA" id="ARBA00023004"/>
    </source>
</evidence>
<comment type="cofactor">
    <cofactor evidence="1">
        <name>heme</name>
        <dbReference type="ChEBI" id="CHEBI:30413"/>
    </cofactor>
</comment>
<protein>
    <recommendedName>
        <fullName evidence="14">Cytochrome P450</fullName>
    </recommendedName>
</protein>
<evidence type="ECO:0000256" key="5">
    <source>
        <dbReference type="ARBA" id="ARBA00022617"/>
    </source>
</evidence>
<evidence type="ECO:0000256" key="6">
    <source>
        <dbReference type="ARBA" id="ARBA00022723"/>
    </source>
</evidence>
<dbReference type="GO" id="GO:0004497">
    <property type="term" value="F:monooxygenase activity"/>
    <property type="evidence" value="ECO:0007669"/>
    <property type="project" value="UniProtKB-KW"/>
</dbReference>
<comment type="similarity">
    <text evidence="4">Belongs to the cytochrome P450 family.</text>
</comment>
<keyword evidence="7" id="KW-0256">Endoplasmic reticulum</keyword>
<evidence type="ECO:0000256" key="12">
    <source>
        <dbReference type="ARBA" id="ARBA00023136"/>
    </source>
</evidence>
<evidence type="ECO:0000256" key="1">
    <source>
        <dbReference type="ARBA" id="ARBA00001971"/>
    </source>
</evidence>
<evidence type="ECO:0000256" key="4">
    <source>
        <dbReference type="ARBA" id="ARBA00010617"/>
    </source>
</evidence>
<sequence length="163" mass="18771">AVISGFALDLIARLTFGVEQRADFAAFRLMVNKVINPSKAQLFRVYFLMFAPKISKKMGLKNVPKFIDEFFSGLVKKTMKFRERNLVQRNDFIQLLINLRNKELAELKRKQDSSDERELKVFMTETVITAQAFVFLTAGAESISITLESCFFCLAKHPDVQHR</sequence>
<dbReference type="InterPro" id="IPR050476">
    <property type="entry name" value="Insect_CytP450_Detox"/>
</dbReference>
<keyword evidence="8" id="KW-0492">Microsome</keyword>
<feature type="non-terminal residue" evidence="13">
    <location>
        <position position="163"/>
    </location>
</feature>
<dbReference type="GO" id="GO:0016705">
    <property type="term" value="F:oxidoreductase activity, acting on paired donors, with incorporation or reduction of molecular oxygen"/>
    <property type="evidence" value="ECO:0007669"/>
    <property type="project" value="InterPro"/>
</dbReference>
<keyword evidence="10" id="KW-0408">Iron</keyword>
<evidence type="ECO:0000256" key="8">
    <source>
        <dbReference type="ARBA" id="ARBA00022848"/>
    </source>
</evidence>
<evidence type="ECO:0000256" key="11">
    <source>
        <dbReference type="ARBA" id="ARBA00023033"/>
    </source>
</evidence>
<keyword evidence="12" id="KW-0472">Membrane</keyword>
<evidence type="ECO:0000256" key="3">
    <source>
        <dbReference type="ARBA" id="ARBA00004406"/>
    </source>
</evidence>
<dbReference type="AlphaFoldDB" id="A0A1B6D577"/>
<name>A0A1B6D577_9HEMI</name>
<keyword evidence="9" id="KW-0560">Oxidoreductase</keyword>
<dbReference type="Pfam" id="PF00067">
    <property type="entry name" value="p450"/>
    <property type="match status" value="1"/>
</dbReference>
<reference evidence="13" key="1">
    <citation type="submission" date="2015-12" db="EMBL/GenBank/DDBJ databases">
        <title>De novo transcriptome assembly of four potential Pierce s Disease insect vectors from Arizona vineyards.</title>
        <authorList>
            <person name="Tassone E.E."/>
        </authorList>
    </citation>
    <scope>NUCLEOTIDE SEQUENCE</scope>
</reference>
<dbReference type="EMBL" id="GEDC01016495">
    <property type="protein sequence ID" value="JAS20803.1"/>
    <property type="molecule type" value="Transcribed_RNA"/>
</dbReference>
<evidence type="ECO:0000313" key="13">
    <source>
        <dbReference type="EMBL" id="JAS20803.1"/>
    </source>
</evidence>
<feature type="non-terminal residue" evidence="13">
    <location>
        <position position="1"/>
    </location>
</feature>
<evidence type="ECO:0008006" key="14">
    <source>
        <dbReference type="Google" id="ProtNLM"/>
    </source>
</evidence>
<dbReference type="PANTHER" id="PTHR24292">
    <property type="entry name" value="CYTOCHROME P450"/>
    <property type="match status" value="1"/>
</dbReference>
<keyword evidence="11" id="KW-0503">Monooxygenase</keyword>
<dbReference type="GO" id="GO:0020037">
    <property type="term" value="F:heme binding"/>
    <property type="evidence" value="ECO:0007669"/>
    <property type="project" value="InterPro"/>
</dbReference>
<dbReference type="Gene3D" id="1.10.630.10">
    <property type="entry name" value="Cytochrome P450"/>
    <property type="match status" value="1"/>
</dbReference>
<dbReference type="SUPFAM" id="SSF48264">
    <property type="entry name" value="Cytochrome P450"/>
    <property type="match status" value="1"/>
</dbReference>
<evidence type="ECO:0000256" key="7">
    <source>
        <dbReference type="ARBA" id="ARBA00022824"/>
    </source>
</evidence>
<evidence type="ECO:0000256" key="2">
    <source>
        <dbReference type="ARBA" id="ARBA00004174"/>
    </source>
</evidence>
<dbReference type="PANTHER" id="PTHR24292:SF103">
    <property type="entry name" value="CYTOCHROME P450 6BS1"/>
    <property type="match status" value="1"/>
</dbReference>